<evidence type="ECO:0000313" key="2">
    <source>
        <dbReference type="EMBL" id="AKJ15661.1"/>
    </source>
</evidence>
<organism evidence="2 3">
    <name type="scientific">Streptomyces incarnatus</name>
    <dbReference type="NCBI Taxonomy" id="665007"/>
    <lineage>
        <taxon>Bacteria</taxon>
        <taxon>Bacillati</taxon>
        <taxon>Actinomycetota</taxon>
        <taxon>Actinomycetes</taxon>
        <taxon>Kitasatosporales</taxon>
        <taxon>Streptomycetaceae</taxon>
        <taxon>Streptomyces</taxon>
    </lineage>
</organism>
<sequence>MTGTPPTTVTGVRLWRRRRNPIRRHSDVVEAWLVLLIRAVALLGGVLAGVAAAQAMDSAFAARRDQVHSVSAVLTDEAAKTPPGGSGNDNSQVWATVRWTDTGGSVHTGLAKIFPGAPAGSRVIVWTDRAGRIVSPPPSDAEATLQVVLTGALVAPLAGATVWAGGRLARERLLRRCLAEWDQEWKRIGPEWRNRSGGKG</sequence>
<dbReference type="RefSeq" id="WP_208903088.1">
    <property type="nucleotide sequence ID" value="NZ_CP011497.1"/>
</dbReference>
<dbReference type="InterPro" id="IPR039708">
    <property type="entry name" value="MT1774/Rv1733c-like"/>
</dbReference>
<keyword evidence="1" id="KW-0472">Membrane</keyword>
<name>A0ABM5TWY5_9ACTN</name>
<evidence type="ECO:0000313" key="3">
    <source>
        <dbReference type="Proteomes" id="UP000035366"/>
    </source>
</evidence>
<reference evidence="2 3" key="1">
    <citation type="journal article" date="2015" name="ISME J.">
        <title>Draft Genome Sequence of Streptomyces incarnatus NRRL8089, which Produces the Nucleoside Antibiotic Sinefungin.</title>
        <authorList>
            <person name="Oshima K."/>
            <person name="Hattori M."/>
            <person name="Shimizu H."/>
            <person name="Fukuda K."/>
            <person name="Nemoto M."/>
            <person name="Inagaki K."/>
            <person name="Tamura T."/>
        </authorList>
    </citation>
    <scope>NUCLEOTIDE SEQUENCE [LARGE SCALE GENOMIC DNA]</scope>
    <source>
        <strain evidence="2 3">NRRL 8089</strain>
    </source>
</reference>
<accession>A0ABM5TWY5</accession>
<dbReference type="PANTHER" id="PTHR42305:SF1">
    <property type="entry name" value="MEMBRANE PROTEIN RV1733C-RELATED"/>
    <property type="match status" value="1"/>
</dbReference>
<gene>
    <name evidence="2" type="ORF">ABB07_38055</name>
</gene>
<dbReference type="Proteomes" id="UP000035366">
    <property type="component" value="Chromosome"/>
</dbReference>
<dbReference type="EMBL" id="CP011497">
    <property type="protein sequence ID" value="AKJ15661.1"/>
    <property type="molecule type" value="Genomic_DNA"/>
</dbReference>
<keyword evidence="3" id="KW-1185">Reference proteome</keyword>
<keyword evidence="1" id="KW-1133">Transmembrane helix</keyword>
<feature type="transmembrane region" description="Helical" evidence="1">
    <location>
        <begin position="145"/>
        <end position="166"/>
    </location>
</feature>
<feature type="transmembrane region" description="Helical" evidence="1">
    <location>
        <begin position="28"/>
        <end position="53"/>
    </location>
</feature>
<proteinExistence type="predicted"/>
<protein>
    <submittedName>
        <fullName evidence="2">Membrane protein</fullName>
    </submittedName>
</protein>
<evidence type="ECO:0000256" key="1">
    <source>
        <dbReference type="SAM" id="Phobius"/>
    </source>
</evidence>
<keyword evidence="1" id="KW-0812">Transmembrane</keyword>
<dbReference type="PANTHER" id="PTHR42305">
    <property type="entry name" value="MEMBRANE PROTEIN RV1733C-RELATED"/>
    <property type="match status" value="1"/>
</dbReference>